<dbReference type="EC" id="2.6.1.-" evidence="6"/>
<keyword evidence="9" id="KW-1185">Reference proteome</keyword>
<organism evidence="8 9">
    <name type="scientific">Anaerosphaera aminiphila DSM 21120</name>
    <dbReference type="NCBI Taxonomy" id="1120995"/>
    <lineage>
        <taxon>Bacteria</taxon>
        <taxon>Bacillati</taxon>
        <taxon>Bacillota</taxon>
        <taxon>Tissierellia</taxon>
        <taxon>Tissierellales</taxon>
        <taxon>Peptoniphilaceae</taxon>
        <taxon>Anaerosphaera</taxon>
    </lineage>
</organism>
<dbReference type="PANTHER" id="PTHR46383:SF2">
    <property type="entry name" value="AMINOTRANSFERASE"/>
    <property type="match status" value="1"/>
</dbReference>
<evidence type="ECO:0000256" key="6">
    <source>
        <dbReference type="RuleBase" id="RU000481"/>
    </source>
</evidence>
<dbReference type="InterPro" id="IPR015421">
    <property type="entry name" value="PyrdxlP-dep_Trfase_major"/>
</dbReference>
<evidence type="ECO:0000256" key="5">
    <source>
        <dbReference type="ARBA" id="ARBA00022898"/>
    </source>
</evidence>
<dbReference type="AlphaFoldDB" id="A0A1M5SA89"/>
<dbReference type="PANTHER" id="PTHR46383">
    <property type="entry name" value="ASPARTATE AMINOTRANSFERASE"/>
    <property type="match status" value="1"/>
</dbReference>
<dbReference type="NCBIfam" id="NF005744">
    <property type="entry name" value="PRK07568.1"/>
    <property type="match status" value="1"/>
</dbReference>
<evidence type="ECO:0000256" key="1">
    <source>
        <dbReference type="ARBA" id="ARBA00001933"/>
    </source>
</evidence>
<dbReference type="GO" id="GO:0008483">
    <property type="term" value="F:transaminase activity"/>
    <property type="evidence" value="ECO:0007669"/>
    <property type="project" value="UniProtKB-KW"/>
</dbReference>
<dbReference type="SUPFAM" id="SSF53383">
    <property type="entry name" value="PLP-dependent transferases"/>
    <property type="match status" value="1"/>
</dbReference>
<dbReference type="Pfam" id="PF00155">
    <property type="entry name" value="Aminotran_1_2"/>
    <property type="match status" value="1"/>
</dbReference>
<dbReference type="InterPro" id="IPR004838">
    <property type="entry name" value="NHTrfase_class1_PyrdxlP-BS"/>
</dbReference>
<evidence type="ECO:0000313" key="9">
    <source>
        <dbReference type="Proteomes" id="UP000184032"/>
    </source>
</evidence>
<evidence type="ECO:0000256" key="3">
    <source>
        <dbReference type="ARBA" id="ARBA00022576"/>
    </source>
</evidence>
<dbReference type="InterPro" id="IPR050596">
    <property type="entry name" value="AspAT/PAT-like"/>
</dbReference>
<feature type="domain" description="Aminotransferase class I/classII large" evidence="7">
    <location>
        <begin position="32"/>
        <end position="387"/>
    </location>
</feature>
<dbReference type="Gene3D" id="3.40.640.10">
    <property type="entry name" value="Type I PLP-dependent aspartate aminotransferase-like (Major domain)"/>
    <property type="match status" value="1"/>
</dbReference>
<dbReference type="STRING" id="1120995.SAMN02745245_01122"/>
<dbReference type="InterPro" id="IPR004839">
    <property type="entry name" value="Aminotransferase_I/II_large"/>
</dbReference>
<dbReference type="InterPro" id="IPR015422">
    <property type="entry name" value="PyrdxlP-dep_Trfase_small"/>
</dbReference>
<dbReference type="EMBL" id="FQXI01000007">
    <property type="protein sequence ID" value="SHH35399.1"/>
    <property type="molecule type" value="Genomic_DNA"/>
</dbReference>
<name>A0A1M5SA89_9FIRM</name>
<evidence type="ECO:0000259" key="7">
    <source>
        <dbReference type="Pfam" id="PF00155"/>
    </source>
</evidence>
<dbReference type="Proteomes" id="UP000184032">
    <property type="component" value="Unassembled WGS sequence"/>
</dbReference>
<dbReference type="GO" id="GO:0030170">
    <property type="term" value="F:pyridoxal phosphate binding"/>
    <property type="evidence" value="ECO:0007669"/>
    <property type="project" value="InterPro"/>
</dbReference>
<proteinExistence type="inferred from homology"/>
<dbReference type="CDD" id="cd00609">
    <property type="entry name" value="AAT_like"/>
    <property type="match status" value="1"/>
</dbReference>
<dbReference type="PROSITE" id="PS00105">
    <property type="entry name" value="AA_TRANSFER_CLASS_1"/>
    <property type="match status" value="1"/>
</dbReference>
<evidence type="ECO:0000256" key="2">
    <source>
        <dbReference type="ARBA" id="ARBA00007441"/>
    </source>
</evidence>
<evidence type="ECO:0000313" key="8">
    <source>
        <dbReference type="EMBL" id="SHH35399.1"/>
    </source>
</evidence>
<dbReference type="RefSeq" id="WP_327021295.1">
    <property type="nucleotide sequence ID" value="NZ_FQXI01000007.1"/>
</dbReference>
<gene>
    <name evidence="8" type="ORF">SAMN02745245_01122</name>
</gene>
<dbReference type="GO" id="GO:0006520">
    <property type="term" value="P:amino acid metabolic process"/>
    <property type="evidence" value="ECO:0007669"/>
    <property type="project" value="InterPro"/>
</dbReference>
<sequence length="401" mass="45413">MMNISQRIKEVPYSAIRKLTPYAEKAKADGKKVYHLNIGAPDTKTPNEFFDAIRNTNLKTLDYAPSKGMKSLMEQTCKYYRDRGADFDPESEIIITTGASEALVFSIVAVSELGQKILTCNPFYSNYYTIFRQCGINPVTFDTTVETGYRLPNYETIRDSVTEDTAAILLSNPSNPTGAVYTEEELRRVVRVAKEKDLFIIADEVYREFIFDGKDFMSFAEIEGIEDRLILLDSVSKRFGACGARIGAILCKNKALMTEIIKLATGRLAVSTIDQIGAAELYNVDKSYFEEVNAEYQKRRDCIYEELKKIDGVKVYKPEGAFYIMPDLPIKDAEDFAMWMLTDFDDNGETVMIAPGDGFYHDSNVGKSQVRLAYVINRDDLKRAIEILGKGLEKYRQLTNQ</sequence>
<comment type="similarity">
    <text evidence="2 6">Belongs to the class-I pyridoxal-phosphate-dependent aminotransferase family.</text>
</comment>
<accession>A0A1M5SA89</accession>
<protein>
    <recommendedName>
        <fullName evidence="6">Aminotransferase</fullName>
        <ecNumber evidence="6">2.6.1.-</ecNumber>
    </recommendedName>
</protein>
<reference evidence="8 9" key="1">
    <citation type="submission" date="2016-11" db="EMBL/GenBank/DDBJ databases">
        <authorList>
            <person name="Jaros S."/>
            <person name="Januszkiewicz K."/>
            <person name="Wedrychowicz H."/>
        </authorList>
    </citation>
    <scope>NUCLEOTIDE SEQUENCE [LARGE SCALE GENOMIC DNA]</scope>
    <source>
        <strain evidence="8 9">DSM 21120</strain>
    </source>
</reference>
<dbReference type="Gene3D" id="3.90.1150.10">
    <property type="entry name" value="Aspartate Aminotransferase, domain 1"/>
    <property type="match status" value="1"/>
</dbReference>
<keyword evidence="5" id="KW-0663">Pyridoxal phosphate</keyword>
<dbReference type="InterPro" id="IPR015424">
    <property type="entry name" value="PyrdxlP-dep_Trfase"/>
</dbReference>
<keyword evidence="4 6" id="KW-0808">Transferase</keyword>
<evidence type="ECO:0000256" key="4">
    <source>
        <dbReference type="ARBA" id="ARBA00022679"/>
    </source>
</evidence>
<keyword evidence="3 6" id="KW-0032">Aminotransferase</keyword>
<comment type="cofactor">
    <cofactor evidence="1 6">
        <name>pyridoxal 5'-phosphate</name>
        <dbReference type="ChEBI" id="CHEBI:597326"/>
    </cofactor>
</comment>